<dbReference type="Proteomes" id="UP000199103">
    <property type="component" value="Chromosome I"/>
</dbReference>
<reference evidence="1 2" key="1">
    <citation type="submission" date="2016-10" db="EMBL/GenBank/DDBJ databases">
        <authorList>
            <person name="de Groot N.N."/>
        </authorList>
    </citation>
    <scope>NUCLEOTIDE SEQUENCE [LARGE SCALE GENOMIC DNA]</scope>
    <source>
        <strain evidence="1 2">DSM 21800</strain>
    </source>
</reference>
<dbReference type="InterPro" id="IPR008884">
    <property type="entry name" value="TylF_MeTrfase"/>
</dbReference>
<dbReference type="STRING" id="630515.SAMN04489812_6076"/>
<sequence length="234" mass="26183">MPDDSKVLELLEKIRKELNIARNIPSTGIALREQSVQDGVDLIRSDRRFDTMQVTLDNARTITAGLRAVTMEGQVAEFGVWRGTSLTQIAKFFPDWTVHGFDSFIGLPESWGGTANGTGAFDVGAKPPELPVSNVEFHVGWFNETVPPYGDKHDGPFAFCHLDADLYSSTKTVFDELQDWFVAGTVIVFDEYFGYYGWQQHEHKAFLEFLDRSGLSFEAISLGHMNLAVRLIDG</sequence>
<dbReference type="Gene3D" id="3.40.50.150">
    <property type="entry name" value="Vaccinia Virus protein VP39"/>
    <property type="match status" value="1"/>
</dbReference>
<gene>
    <name evidence="1" type="ORF">SAMN04489812_6076</name>
</gene>
<evidence type="ECO:0000313" key="2">
    <source>
        <dbReference type="Proteomes" id="UP000199103"/>
    </source>
</evidence>
<dbReference type="AlphaFoldDB" id="A0A1H2ANG3"/>
<keyword evidence="1" id="KW-0808">Transferase</keyword>
<dbReference type="GO" id="GO:0008168">
    <property type="term" value="F:methyltransferase activity"/>
    <property type="evidence" value="ECO:0007669"/>
    <property type="project" value="UniProtKB-KW"/>
</dbReference>
<dbReference type="RefSeq" id="WP_091531265.1">
    <property type="nucleotide sequence ID" value="NZ_LT629772.1"/>
</dbReference>
<protein>
    <submittedName>
        <fullName evidence="1">Macrocin-O-methyltransferase (TylF)</fullName>
    </submittedName>
</protein>
<organism evidence="1 2">
    <name type="scientific">Microlunatus soli</name>
    <dbReference type="NCBI Taxonomy" id="630515"/>
    <lineage>
        <taxon>Bacteria</taxon>
        <taxon>Bacillati</taxon>
        <taxon>Actinomycetota</taxon>
        <taxon>Actinomycetes</taxon>
        <taxon>Propionibacteriales</taxon>
        <taxon>Propionibacteriaceae</taxon>
        <taxon>Microlunatus</taxon>
    </lineage>
</organism>
<dbReference type="InterPro" id="IPR029063">
    <property type="entry name" value="SAM-dependent_MTases_sf"/>
</dbReference>
<dbReference type="EMBL" id="LT629772">
    <property type="protein sequence ID" value="SDT47312.1"/>
    <property type="molecule type" value="Genomic_DNA"/>
</dbReference>
<dbReference type="SUPFAM" id="SSF53335">
    <property type="entry name" value="S-adenosyl-L-methionine-dependent methyltransferases"/>
    <property type="match status" value="1"/>
</dbReference>
<keyword evidence="2" id="KW-1185">Reference proteome</keyword>
<accession>A0A1H2ANG3</accession>
<dbReference type="PANTHER" id="PTHR40036">
    <property type="entry name" value="MACROCIN O-METHYLTRANSFERASE"/>
    <property type="match status" value="1"/>
</dbReference>
<name>A0A1H2ANG3_9ACTN</name>
<evidence type="ECO:0000313" key="1">
    <source>
        <dbReference type="EMBL" id="SDT47312.1"/>
    </source>
</evidence>
<dbReference type="OrthoDB" id="3826968at2"/>
<dbReference type="PANTHER" id="PTHR40036:SF1">
    <property type="entry name" value="MACROCIN O-METHYLTRANSFERASE"/>
    <property type="match status" value="1"/>
</dbReference>
<dbReference type="Pfam" id="PF05711">
    <property type="entry name" value="TylF"/>
    <property type="match status" value="1"/>
</dbReference>
<proteinExistence type="predicted"/>
<keyword evidence="1" id="KW-0489">Methyltransferase</keyword>
<dbReference type="GO" id="GO:0032259">
    <property type="term" value="P:methylation"/>
    <property type="evidence" value="ECO:0007669"/>
    <property type="project" value="UniProtKB-KW"/>
</dbReference>